<accession>A0A6J4LVE6</accession>
<dbReference type="InterPro" id="IPR012507">
    <property type="entry name" value="YibE_F"/>
</dbReference>
<feature type="transmembrane region" description="Helical" evidence="2">
    <location>
        <begin position="191"/>
        <end position="212"/>
    </location>
</feature>
<keyword evidence="2" id="KW-0812">Transmembrane</keyword>
<feature type="compositionally biased region" description="Basic and acidic residues" evidence="1">
    <location>
        <begin position="12"/>
        <end position="21"/>
    </location>
</feature>
<feature type="transmembrane region" description="Helical" evidence="2">
    <location>
        <begin position="218"/>
        <end position="243"/>
    </location>
</feature>
<dbReference type="Pfam" id="PF07907">
    <property type="entry name" value="YibE_F"/>
    <property type="match status" value="1"/>
</dbReference>
<evidence type="ECO:0000256" key="2">
    <source>
        <dbReference type="SAM" id="Phobius"/>
    </source>
</evidence>
<evidence type="ECO:0000313" key="3">
    <source>
        <dbReference type="EMBL" id="CAA9339186.1"/>
    </source>
</evidence>
<dbReference type="AlphaFoldDB" id="A0A6J4LVE6"/>
<sequence length="391" mass="39792">MGEDGPTPHGHTHGDLADAHPELGPVAPQVRTALAVLGALVAVGCVLGLLTTWPQDPRQAPADFRVDRVGATITSLGECEGGDAACLTAVAELEDGTEAVVQVPAANQVGTVDVGQDVVLSFDEALPPGNQYAFLEADRSTPILALIVLFAIAVLLLSGWRGASSLFSLGLTLLLIGVYVLPALRSEASPLAVALTTAGLVMLITLYASYGVSVRSTVALVGTLLGLTLAACVGVIVTGVASFTGTSDETTSFLQTVVGDVDTRGLLLAGLIIGALGVLDDVTVTQTATVWELAAADPDAPRRSVFAGAMRVGRAHVSATVNTLVLAYVGASLPLLVYLSSLDASWTAALFSEAVATEVVRALAGSLGIIAAVPITTALACWAVPRPISSR</sequence>
<organism evidence="3">
    <name type="scientific">uncultured Nocardioidaceae bacterium</name>
    <dbReference type="NCBI Taxonomy" id="253824"/>
    <lineage>
        <taxon>Bacteria</taxon>
        <taxon>Bacillati</taxon>
        <taxon>Actinomycetota</taxon>
        <taxon>Actinomycetes</taxon>
        <taxon>Propionibacteriales</taxon>
        <taxon>Nocardioidaceae</taxon>
        <taxon>environmental samples</taxon>
    </lineage>
</organism>
<protein>
    <submittedName>
        <fullName evidence="3">YibE/F family protein</fullName>
    </submittedName>
</protein>
<feature type="transmembrane region" description="Helical" evidence="2">
    <location>
        <begin position="166"/>
        <end position="184"/>
    </location>
</feature>
<feature type="transmembrane region" description="Helical" evidence="2">
    <location>
        <begin position="143"/>
        <end position="160"/>
    </location>
</feature>
<evidence type="ECO:0000256" key="1">
    <source>
        <dbReference type="SAM" id="MobiDB-lite"/>
    </source>
</evidence>
<dbReference type="EMBL" id="CADCUD010000120">
    <property type="protein sequence ID" value="CAA9339186.1"/>
    <property type="molecule type" value="Genomic_DNA"/>
</dbReference>
<feature type="region of interest" description="Disordered" evidence="1">
    <location>
        <begin position="1"/>
        <end position="23"/>
    </location>
</feature>
<gene>
    <name evidence="3" type="ORF">AVDCRST_MAG46-1889</name>
</gene>
<keyword evidence="2" id="KW-0472">Membrane</keyword>
<proteinExistence type="predicted"/>
<name>A0A6J4LVE6_9ACTN</name>
<feature type="transmembrane region" description="Helical" evidence="2">
    <location>
        <begin position="319"/>
        <end position="339"/>
    </location>
</feature>
<dbReference type="PANTHER" id="PTHR41771">
    <property type="entry name" value="MEMBRANE PROTEIN-RELATED"/>
    <property type="match status" value="1"/>
</dbReference>
<keyword evidence="2" id="KW-1133">Transmembrane helix</keyword>
<reference evidence="3" key="1">
    <citation type="submission" date="2020-02" db="EMBL/GenBank/DDBJ databases">
        <authorList>
            <person name="Meier V. D."/>
        </authorList>
    </citation>
    <scope>NUCLEOTIDE SEQUENCE</scope>
    <source>
        <strain evidence="3">AVDCRST_MAG46</strain>
    </source>
</reference>
<feature type="transmembrane region" description="Helical" evidence="2">
    <location>
        <begin position="359"/>
        <end position="384"/>
    </location>
</feature>
<dbReference type="PANTHER" id="PTHR41771:SF1">
    <property type="entry name" value="MEMBRANE PROTEIN"/>
    <property type="match status" value="1"/>
</dbReference>
<feature type="transmembrane region" description="Helical" evidence="2">
    <location>
        <begin position="30"/>
        <end position="50"/>
    </location>
</feature>